<dbReference type="Proteomes" id="UP000503640">
    <property type="component" value="Unassembled WGS sequence"/>
</dbReference>
<dbReference type="GO" id="GO:0004640">
    <property type="term" value="F:phosphoribosylanthranilate isomerase activity"/>
    <property type="evidence" value="ECO:0007669"/>
    <property type="project" value="UniProtKB-UniRule"/>
</dbReference>
<protein>
    <recommendedName>
        <fullName evidence="5 10">N-(5'-phosphoribosyl)anthranilate isomerase</fullName>
        <shortName evidence="10">PRAI</shortName>
        <ecNumber evidence="4 10">5.3.1.24</ecNumber>
    </recommendedName>
</protein>
<feature type="domain" description="N-(5'phosphoribosyl) anthranilate isomerase (PRAI)" evidence="11">
    <location>
        <begin position="6"/>
        <end position="199"/>
    </location>
</feature>
<dbReference type="InterPro" id="IPR001240">
    <property type="entry name" value="PRAI_dom"/>
</dbReference>
<accession>A0A7I9VSE4</accession>
<name>A0A7I9VSE4_9BACT</name>
<comment type="similarity">
    <text evidence="3 10">Belongs to the TrpF family.</text>
</comment>
<dbReference type="UniPathway" id="UPA00035">
    <property type="reaction ID" value="UER00042"/>
</dbReference>
<sequence>MSRVRVKICGITRLEDALLAASLGADALGFNLWPGSKRHVDAEAARAIVDRLPPLVTAVGVFVNQPPPTVMALAAAAGVQVVQLHGDERWEDVNGYPLPALKAVRLAGPESLADLHRYRVRGFLLDAPSPGYGGSGDRCDWALARQVAAQVPVLLAGGLTPENVAEAVRTVRPWAVDVASGVEAAPGVKDPDKLRRFIERATQETP</sequence>
<dbReference type="InterPro" id="IPR044643">
    <property type="entry name" value="TrpF_fam"/>
</dbReference>
<reference evidence="13" key="1">
    <citation type="journal article" date="2020" name="Appl. Environ. Microbiol.">
        <title>Diazotrophic Anaeromyxobacter Isolates from Soils.</title>
        <authorList>
            <person name="Masuda Y."/>
            <person name="Yamanaka H."/>
            <person name="Xu Z.X."/>
            <person name="Shiratori Y."/>
            <person name="Aono T."/>
            <person name="Amachi S."/>
            <person name="Senoo K."/>
            <person name="Itoh H."/>
        </authorList>
    </citation>
    <scope>NUCLEOTIDE SEQUENCE [LARGE SCALE GENOMIC DNA]</scope>
    <source>
        <strain evidence="13">R267</strain>
    </source>
</reference>
<dbReference type="InterPro" id="IPR013785">
    <property type="entry name" value="Aldolase_TIM"/>
</dbReference>
<keyword evidence="6 10" id="KW-0028">Amino-acid biosynthesis</keyword>
<dbReference type="GO" id="GO:0000162">
    <property type="term" value="P:L-tryptophan biosynthetic process"/>
    <property type="evidence" value="ECO:0007669"/>
    <property type="project" value="UniProtKB-UniRule"/>
</dbReference>
<keyword evidence="13" id="KW-1185">Reference proteome</keyword>
<comment type="pathway">
    <text evidence="2 10">Amino-acid biosynthesis; L-tryptophan biosynthesis; L-tryptophan from chorismate: step 3/5.</text>
</comment>
<evidence type="ECO:0000313" key="12">
    <source>
        <dbReference type="EMBL" id="GEJ59374.1"/>
    </source>
</evidence>
<comment type="catalytic activity">
    <reaction evidence="1 10">
        <text>N-(5-phospho-beta-D-ribosyl)anthranilate = 1-(2-carboxyphenylamino)-1-deoxy-D-ribulose 5-phosphate</text>
        <dbReference type="Rhea" id="RHEA:21540"/>
        <dbReference type="ChEBI" id="CHEBI:18277"/>
        <dbReference type="ChEBI" id="CHEBI:58613"/>
        <dbReference type="EC" id="5.3.1.24"/>
    </reaction>
</comment>
<keyword evidence="8 10" id="KW-0057">Aromatic amino acid biosynthesis</keyword>
<dbReference type="HAMAP" id="MF_00135">
    <property type="entry name" value="PRAI"/>
    <property type="match status" value="1"/>
</dbReference>
<dbReference type="AlphaFoldDB" id="A0A7I9VSE4"/>
<evidence type="ECO:0000256" key="2">
    <source>
        <dbReference type="ARBA" id="ARBA00004664"/>
    </source>
</evidence>
<dbReference type="InterPro" id="IPR011060">
    <property type="entry name" value="RibuloseP-bd_barrel"/>
</dbReference>
<evidence type="ECO:0000256" key="1">
    <source>
        <dbReference type="ARBA" id="ARBA00001164"/>
    </source>
</evidence>
<dbReference type="NCBIfam" id="NF002298">
    <property type="entry name" value="PRK01222.1-4"/>
    <property type="match status" value="1"/>
</dbReference>
<proteinExistence type="inferred from homology"/>
<evidence type="ECO:0000256" key="4">
    <source>
        <dbReference type="ARBA" id="ARBA00012572"/>
    </source>
</evidence>
<organism evidence="12 13">
    <name type="scientific">Anaeromyxobacter diazotrophicus</name>
    <dbReference type="NCBI Taxonomy" id="2590199"/>
    <lineage>
        <taxon>Bacteria</taxon>
        <taxon>Pseudomonadati</taxon>
        <taxon>Myxococcota</taxon>
        <taxon>Myxococcia</taxon>
        <taxon>Myxococcales</taxon>
        <taxon>Cystobacterineae</taxon>
        <taxon>Anaeromyxobacteraceae</taxon>
        <taxon>Anaeromyxobacter</taxon>
    </lineage>
</organism>
<dbReference type="SUPFAM" id="SSF51366">
    <property type="entry name" value="Ribulose-phoshate binding barrel"/>
    <property type="match status" value="1"/>
</dbReference>
<evidence type="ECO:0000256" key="5">
    <source>
        <dbReference type="ARBA" id="ARBA00022272"/>
    </source>
</evidence>
<dbReference type="FunFam" id="3.20.20.70:FF:000075">
    <property type="entry name" value="Tryptophan biosynthesis protein TRP1"/>
    <property type="match status" value="1"/>
</dbReference>
<comment type="caution">
    <text evidence="12">The sequence shown here is derived from an EMBL/GenBank/DDBJ whole genome shotgun (WGS) entry which is preliminary data.</text>
</comment>
<evidence type="ECO:0000256" key="7">
    <source>
        <dbReference type="ARBA" id="ARBA00022822"/>
    </source>
</evidence>
<dbReference type="EMBL" id="BJTG01000013">
    <property type="protein sequence ID" value="GEJ59374.1"/>
    <property type="molecule type" value="Genomic_DNA"/>
</dbReference>
<dbReference type="Pfam" id="PF00697">
    <property type="entry name" value="PRAI"/>
    <property type="match status" value="1"/>
</dbReference>
<evidence type="ECO:0000256" key="8">
    <source>
        <dbReference type="ARBA" id="ARBA00023141"/>
    </source>
</evidence>
<dbReference type="PANTHER" id="PTHR42894">
    <property type="entry name" value="N-(5'-PHOSPHORIBOSYL)ANTHRANILATE ISOMERASE"/>
    <property type="match status" value="1"/>
</dbReference>
<dbReference type="RefSeq" id="WP_176068802.1">
    <property type="nucleotide sequence ID" value="NZ_BJTG01000013.1"/>
</dbReference>
<dbReference type="CDD" id="cd00405">
    <property type="entry name" value="PRAI"/>
    <property type="match status" value="1"/>
</dbReference>
<evidence type="ECO:0000313" key="13">
    <source>
        <dbReference type="Proteomes" id="UP000503640"/>
    </source>
</evidence>
<keyword evidence="9 10" id="KW-0413">Isomerase</keyword>
<evidence type="ECO:0000259" key="11">
    <source>
        <dbReference type="Pfam" id="PF00697"/>
    </source>
</evidence>
<evidence type="ECO:0000256" key="9">
    <source>
        <dbReference type="ARBA" id="ARBA00023235"/>
    </source>
</evidence>
<evidence type="ECO:0000256" key="10">
    <source>
        <dbReference type="HAMAP-Rule" id="MF_00135"/>
    </source>
</evidence>
<keyword evidence="7 10" id="KW-0822">Tryptophan biosynthesis</keyword>
<dbReference type="PANTHER" id="PTHR42894:SF1">
    <property type="entry name" value="N-(5'-PHOSPHORIBOSYL)ANTHRANILATE ISOMERASE"/>
    <property type="match status" value="1"/>
</dbReference>
<evidence type="ECO:0000256" key="6">
    <source>
        <dbReference type="ARBA" id="ARBA00022605"/>
    </source>
</evidence>
<evidence type="ECO:0000256" key="3">
    <source>
        <dbReference type="ARBA" id="ARBA00007571"/>
    </source>
</evidence>
<dbReference type="EC" id="5.3.1.24" evidence="4 10"/>
<dbReference type="Gene3D" id="3.20.20.70">
    <property type="entry name" value="Aldolase class I"/>
    <property type="match status" value="1"/>
</dbReference>
<gene>
    <name evidence="10 12" type="primary">trpF</name>
    <name evidence="12" type="ORF">AMYX_41150</name>
</gene>